<dbReference type="EMBL" id="CP003060">
    <property type="protein sequence ID" value="AEP30731.1"/>
    <property type="molecule type" value="Genomic_DNA"/>
</dbReference>
<evidence type="ECO:0000313" key="2">
    <source>
        <dbReference type="EMBL" id="AEP30731.1"/>
    </source>
</evidence>
<name>G4QM79_GLANF</name>
<dbReference type="eggNOG" id="COG0457">
    <property type="taxonomic scope" value="Bacteria"/>
</dbReference>
<accession>G4QM79</accession>
<dbReference type="InterPro" id="IPR011990">
    <property type="entry name" value="TPR-like_helical_dom_sf"/>
</dbReference>
<evidence type="ECO:0000256" key="1">
    <source>
        <dbReference type="PROSITE-ProRule" id="PRU00339"/>
    </source>
</evidence>
<gene>
    <name evidence="2" type="ordered locus">GNIT_2634</name>
</gene>
<evidence type="ECO:0000313" key="3">
    <source>
        <dbReference type="Proteomes" id="UP000009282"/>
    </source>
</evidence>
<dbReference type="InterPro" id="IPR019734">
    <property type="entry name" value="TPR_rpt"/>
</dbReference>
<keyword evidence="1" id="KW-0802">TPR repeat</keyword>
<dbReference type="SUPFAM" id="SSF48452">
    <property type="entry name" value="TPR-like"/>
    <property type="match status" value="4"/>
</dbReference>
<reference evidence="2 3" key="1">
    <citation type="journal article" date="2011" name="J. Bacteriol.">
        <title>Complete genome sequence of seawater bacterium Glaciecola nitratireducens FR1064T.</title>
        <authorList>
            <person name="Bian F."/>
            <person name="Qin Q.L."/>
            <person name="Xie B.B."/>
            <person name="Shu Y.L."/>
            <person name="Zhang X.Y."/>
            <person name="Yu Y."/>
            <person name="Chen B."/>
            <person name="Chen X.L."/>
            <person name="Zhou B.C."/>
            <person name="Zhang Y.Z."/>
        </authorList>
    </citation>
    <scope>NUCLEOTIDE SEQUENCE [LARGE SCALE GENOMIC DNA]</scope>
    <source>
        <strain evidence="3">JCM 12485 / KCTC 12276 / FR1064</strain>
    </source>
</reference>
<dbReference type="KEGG" id="gni:GNIT_2634"/>
<dbReference type="Pfam" id="PF13414">
    <property type="entry name" value="TPR_11"/>
    <property type="match status" value="1"/>
</dbReference>
<dbReference type="AlphaFoldDB" id="G4QM79"/>
<feature type="repeat" description="TPR" evidence="1">
    <location>
        <begin position="470"/>
        <end position="503"/>
    </location>
</feature>
<dbReference type="Gene3D" id="1.25.40.10">
    <property type="entry name" value="Tetratricopeptide repeat domain"/>
    <property type="match status" value="4"/>
</dbReference>
<dbReference type="PROSITE" id="PS50005">
    <property type="entry name" value="TPR"/>
    <property type="match status" value="3"/>
</dbReference>
<proteinExistence type="predicted"/>
<dbReference type="Pfam" id="PF13181">
    <property type="entry name" value="TPR_8"/>
    <property type="match status" value="1"/>
</dbReference>
<dbReference type="PANTHER" id="PTHR12558:SF13">
    <property type="entry name" value="CELL DIVISION CYCLE PROTEIN 27 HOMOLOG"/>
    <property type="match status" value="1"/>
</dbReference>
<keyword evidence="3" id="KW-1185">Reference proteome</keyword>
<dbReference type="HOGENOM" id="CLU_007251_0_2_6"/>
<dbReference type="Pfam" id="PF13432">
    <property type="entry name" value="TPR_16"/>
    <property type="match status" value="1"/>
</dbReference>
<evidence type="ECO:0008006" key="4">
    <source>
        <dbReference type="Google" id="ProtNLM"/>
    </source>
</evidence>
<dbReference type="Proteomes" id="UP000009282">
    <property type="component" value="Chromosome"/>
</dbReference>
<dbReference type="PROSITE" id="PS51257">
    <property type="entry name" value="PROKAR_LIPOPROTEIN"/>
    <property type="match status" value="1"/>
</dbReference>
<feature type="repeat" description="TPR" evidence="1">
    <location>
        <begin position="199"/>
        <end position="232"/>
    </location>
</feature>
<dbReference type="OrthoDB" id="7052525at2"/>
<protein>
    <recommendedName>
        <fullName evidence="4">PEP-CTERM system TPR-repeat protein PrsT</fullName>
    </recommendedName>
</protein>
<dbReference type="PANTHER" id="PTHR12558">
    <property type="entry name" value="CELL DIVISION CYCLE 16,23,27"/>
    <property type="match status" value="1"/>
</dbReference>
<dbReference type="SMART" id="SM00028">
    <property type="entry name" value="TPR"/>
    <property type="match status" value="8"/>
</dbReference>
<sequence>MFRPTAIIIISLFLVSCFSPKTPQEIVEQAETLVANKQYNQAIIVYKNAIEQTPSFIEARFNLGLIYFSLGDHASAEKYFLNAYDADYSKEEVVLLLAATYLQQNSMTALKHLLDTHSKPNVNSEFDLQLALYNVQYLARNSKLKQAQKILDDILLNLSQLERECELCLLTQAHLQSYNAPTKAIDTIGKLLLAFPENAQAYLLRGQLYFALRDPSEAMNNFKRFQELQPKAGFVQLLIAVTAFQMKDIVNATKYVDDLIAANPNQALVNHLKALLVFEKKDYEAARVYAERSIDRGLKSPANYLMAGVSAYYEDKMEIAYKHLQKAVTFYPENDQLQQLLMFIQFRFGYLEEASASYKKQDQRSVQNLLFGNLMAYRFIQDGQFDQAGSILDYLGNTPMSQPAIRLQTQALQNQLKLEEAIPLTELVTSTQDKPSEQKLLQIILFIQSNAIAQAKDEAQKWLLQDSQNLDALNVLAYVFQQLQEPEKARPLLKQALEINPLNTLSLFFFAEEALSQSNYQQANLYYQTILQANPQNLSALRSLLKLTFKHQGSPNWEQLLASLDLALISDDQIIALSDAMFQWQDYARLDTFLMEYKPQSQWSDLVWMVWLKNSFSLSGVDKFNSNFEIYFKNNPLKDHVMFALSVLENQRQFEQMSALIERLPEPMQSTDAVQLQKAMVMLELKQFEQAEAVISPLEKNQTVRAATLYINGRTMEDAGDLVQAASYLTAYYEDLPSFHSVNALANVLVKANRSEQLLSVAKEYVENFPQDNTASLSLALKLAPSQPAFSLKLLEREQIQWLIERNWKLSNNIAWLYFTQRAPEKAIKYSTNALMLNADNNQVKLVHANILMALNREAEALLVLQDAKQPNSDITSLIDKLLLATQS</sequence>
<dbReference type="RefSeq" id="WP_014109604.1">
    <property type="nucleotide sequence ID" value="NC_016041.1"/>
</dbReference>
<feature type="repeat" description="TPR" evidence="1">
    <location>
        <begin position="57"/>
        <end position="90"/>
    </location>
</feature>
<organism evidence="2 3">
    <name type="scientific">Glaciecola nitratireducens (strain JCM 12485 / KCTC 12276 / FR1064)</name>
    <dbReference type="NCBI Taxonomy" id="1085623"/>
    <lineage>
        <taxon>Bacteria</taxon>
        <taxon>Pseudomonadati</taxon>
        <taxon>Pseudomonadota</taxon>
        <taxon>Gammaproteobacteria</taxon>
        <taxon>Alteromonadales</taxon>
        <taxon>Alteromonadaceae</taxon>
        <taxon>Brumicola</taxon>
    </lineage>
</organism>
<dbReference type="STRING" id="1085623.GNIT_2634"/>